<sequence>MGCVFGKEISSPGPPSSEIVIEKRRERDRDTNGHSGWKEGASTNIDGEHVPAGWSTWLSTVAGEAINGWIPKRANTFEKIDKMVGNMHLAMKSNFVCELLQRSVLRRELGIPTYDVAAIFEFVIDFGGSSRLTVVVMGYCICLYT</sequence>
<comment type="caution">
    <text evidence="1">The sequence shown here is derived from an EMBL/GenBank/DDBJ whole genome shotgun (WGS) entry which is preliminary data.</text>
</comment>
<keyword evidence="2" id="KW-1185">Reference proteome</keyword>
<reference evidence="2" key="1">
    <citation type="journal article" date="2022" name="Mol. Ecol. Resour.">
        <title>The genomes of chicory, endive, great burdock and yacon provide insights into Asteraceae palaeo-polyploidization history and plant inulin production.</title>
        <authorList>
            <person name="Fan W."/>
            <person name="Wang S."/>
            <person name="Wang H."/>
            <person name="Wang A."/>
            <person name="Jiang F."/>
            <person name="Liu H."/>
            <person name="Zhao H."/>
            <person name="Xu D."/>
            <person name="Zhang Y."/>
        </authorList>
    </citation>
    <scope>NUCLEOTIDE SEQUENCE [LARGE SCALE GENOMIC DNA]</scope>
    <source>
        <strain evidence="2">cv. Punajuju</strain>
    </source>
</reference>
<proteinExistence type="predicted"/>
<gene>
    <name evidence="1" type="ORF">L2E82_42194</name>
</gene>
<name>A0ACB8ZLF6_CICIN</name>
<accession>A0ACB8ZLF6</accession>
<evidence type="ECO:0000313" key="1">
    <source>
        <dbReference type="EMBL" id="KAI3698556.1"/>
    </source>
</evidence>
<reference evidence="1 2" key="2">
    <citation type="journal article" date="2022" name="Mol. Ecol. Resour.">
        <title>The genomes of chicory, endive, great burdock and yacon provide insights into Asteraceae paleo-polyploidization history and plant inulin production.</title>
        <authorList>
            <person name="Fan W."/>
            <person name="Wang S."/>
            <person name="Wang H."/>
            <person name="Wang A."/>
            <person name="Jiang F."/>
            <person name="Liu H."/>
            <person name="Zhao H."/>
            <person name="Xu D."/>
            <person name="Zhang Y."/>
        </authorList>
    </citation>
    <scope>NUCLEOTIDE SEQUENCE [LARGE SCALE GENOMIC DNA]</scope>
    <source>
        <strain evidence="2">cv. Punajuju</strain>
        <tissue evidence="1">Leaves</tissue>
    </source>
</reference>
<dbReference type="Proteomes" id="UP001055811">
    <property type="component" value="Linkage Group LG08"/>
</dbReference>
<protein>
    <submittedName>
        <fullName evidence="1">Uncharacterized protein</fullName>
    </submittedName>
</protein>
<dbReference type="EMBL" id="CM042016">
    <property type="protein sequence ID" value="KAI3698556.1"/>
    <property type="molecule type" value="Genomic_DNA"/>
</dbReference>
<organism evidence="1 2">
    <name type="scientific">Cichorium intybus</name>
    <name type="common">Chicory</name>
    <dbReference type="NCBI Taxonomy" id="13427"/>
    <lineage>
        <taxon>Eukaryota</taxon>
        <taxon>Viridiplantae</taxon>
        <taxon>Streptophyta</taxon>
        <taxon>Embryophyta</taxon>
        <taxon>Tracheophyta</taxon>
        <taxon>Spermatophyta</taxon>
        <taxon>Magnoliopsida</taxon>
        <taxon>eudicotyledons</taxon>
        <taxon>Gunneridae</taxon>
        <taxon>Pentapetalae</taxon>
        <taxon>asterids</taxon>
        <taxon>campanulids</taxon>
        <taxon>Asterales</taxon>
        <taxon>Asteraceae</taxon>
        <taxon>Cichorioideae</taxon>
        <taxon>Cichorieae</taxon>
        <taxon>Cichoriinae</taxon>
        <taxon>Cichorium</taxon>
    </lineage>
</organism>
<evidence type="ECO:0000313" key="2">
    <source>
        <dbReference type="Proteomes" id="UP001055811"/>
    </source>
</evidence>